<dbReference type="EMBL" id="DSRU01000383">
    <property type="protein sequence ID" value="HFN01209.1"/>
    <property type="molecule type" value="Genomic_DNA"/>
</dbReference>
<organism evidence="1">
    <name type="scientific">Oscillatoriales cyanobacterium SpSt-418</name>
    <dbReference type="NCBI Taxonomy" id="2282169"/>
    <lineage>
        <taxon>Bacteria</taxon>
        <taxon>Bacillati</taxon>
        <taxon>Cyanobacteriota</taxon>
        <taxon>Cyanophyceae</taxon>
        <taxon>Oscillatoriophycideae</taxon>
        <taxon>Oscillatoriales</taxon>
    </lineage>
</organism>
<sequence length="136" mass="15716">MFDEWRGGSIQSATTNSVCWTLPDLAIFEGDRVNRYEIIDGELFVTSAPDWKQTLFQSRMKPSHSRLQQLPTTQFHHNNQPAKVGKIYPKEGMCFHLGAIAYHQRNYQGFKSLLIKRSPTEPLRTLQLVQHQTQLS</sequence>
<dbReference type="AlphaFoldDB" id="A0A7C3KJA1"/>
<reference evidence="1" key="1">
    <citation type="journal article" date="2020" name="mSystems">
        <title>Genome- and Community-Level Interaction Insights into Carbon Utilization and Element Cycling Functions of Hydrothermarchaeota in Hydrothermal Sediment.</title>
        <authorList>
            <person name="Zhou Z."/>
            <person name="Liu Y."/>
            <person name="Xu W."/>
            <person name="Pan J."/>
            <person name="Luo Z.H."/>
            <person name="Li M."/>
        </authorList>
    </citation>
    <scope>NUCLEOTIDE SEQUENCE [LARGE SCALE GENOMIC DNA]</scope>
    <source>
        <strain evidence="1">SpSt-418</strain>
    </source>
</reference>
<proteinExistence type="predicted"/>
<protein>
    <submittedName>
        <fullName evidence="1">Uncharacterized protein</fullName>
    </submittedName>
</protein>
<name>A0A7C3KJA1_9CYAN</name>
<evidence type="ECO:0000313" key="1">
    <source>
        <dbReference type="EMBL" id="HFN01209.1"/>
    </source>
</evidence>
<accession>A0A7C3KJA1</accession>
<comment type="caution">
    <text evidence="1">The sequence shown here is derived from an EMBL/GenBank/DDBJ whole genome shotgun (WGS) entry which is preliminary data.</text>
</comment>
<gene>
    <name evidence="1" type="ORF">ENR64_26345</name>
</gene>